<feature type="domain" description="Reverse transcriptase zinc-binding" evidence="1">
    <location>
        <begin position="36"/>
        <end position="118"/>
    </location>
</feature>
<reference evidence="3" key="2">
    <citation type="submission" date="2025-08" db="UniProtKB">
        <authorList>
            <consortium name="RefSeq"/>
        </authorList>
    </citation>
    <scope>IDENTIFICATION</scope>
    <source>
        <tissue evidence="3">Leaf</tissue>
    </source>
</reference>
<evidence type="ECO:0000313" key="3">
    <source>
        <dbReference type="RefSeq" id="XP_018474020.1"/>
    </source>
</evidence>
<gene>
    <name evidence="3" type="primary">LOC108845283</name>
</gene>
<protein>
    <submittedName>
        <fullName evidence="3">Uncharacterized protein LOC108845283</fullName>
    </submittedName>
</protein>
<accession>A0A6J0MNH3</accession>
<dbReference type="OrthoDB" id="1026082at2759"/>
<evidence type="ECO:0000259" key="1">
    <source>
        <dbReference type="Pfam" id="PF13966"/>
    </source>
</evidence>
<evidence type="ECO:0000313" key="2">
    <source>
        <dbReference type="Proteomes" id="UP000504610"/>
    </source>
</evidence>
<dbReference type="KEGG" id="rsz:108845283"/>
<dbReference type="RefSeq" id="XP_018474020.1">
    <property type="nucleotide sequence ID" value="XM_018618518.1"/>
</dbReference>
<proteinExistence type="predicted"/>
<keyword evidence="2" id="KW-1185">Reference proteome</keyword>
<reference evidence="2" key="1">
    <citation type="journal article" date="2019" name="Database">
        <title>The radish genome database (RadishGD): an integrated information resource for radish genomics.</title>
        <authorList>
            <person name="Yu H.J."/>
            <person name="Baek S."/>
            <person name="Lee Y.J."/>
            <person name="Cho A."/>
            <person name="Mun J.H."/>
        </authorList>
    </citation>
    <scope>NUCLEOTIDE SEQUENCE [LARGE SCALE GENOMIC DNA]</scope>
    <source>
        <strain evidence="2">cv. WK10039</strain>
    </source>
</reference>
<dbReference type="InterPro" id="IPR026960">
    <property type="entry name" value="RVT-Znf"/>
</dbReference>
<sequence>MEKTQASGLRVLRVQENAVVAEAITNTVWSLPHPRSSATWKTLRPRAVIKEWVDVVWFKGGILKHQFTMWIANYDRLPTRSRLAAWGLQISHLCPFCSNHEETRDHMLLSCEYNIEVWKEILHRCRPPSTNVHILGGVTFLDQIIKFEATDVLEEISSTGVGVPSLETKK</sequence>
<dbReference type="Pfam" id="PF13966">
    <property type="entry name" value="zf-RVT"/>
    <property type="match status" value="1"/>
</dbReference>
<dbReference type="AlphaFoldDB" id="A0A6J0MNH3"/>
<name>A0A6J0MNH3_RAPSA</name>
<dbReference type="GeneID" id="108845283"/>
<organism evidence="2 3">
    <name type="scientific">Raphanus sativus</name>
    <name type="common">Radish</name>
    <name type="synonym">Raphanus raphanistrum var. sativus</name>
    <dbReference type="NCBI Taxonomy" id="3726"/>
    <lineage>
        <taxon>Eukaryota</taxon>
        <taxon>Viridiplantae</taxon>
        <taxon>Streptophyta</taxon>
        <taxon>Embryophyta</taxon>
        <taxon>Tracheophyta</taxon>
        <taxon>Spermatophyta</taxon>
        <taxon>Magnoliopsida</taxon>
        <taxon>eudicotyledons</taxon>
        <taxon>Gunneridae</taxon>
        <taxon>Pentapetalae</taxon>
        <taxon>rosids</taxon>
        <taxon>malvids</taxon>
        <taxon>Brassicales</taxon>
        <taxon>Brassicaceae</taxon>
        <taxon>Brassiceae</taxon>
        <taxon>Raphanus</taxon>
    </lineage>
</organism>
<dbReference type="Proteomes" id="UP000504610">
    <property type="component" value="Chromosome 3"/>
</dbReference>